<organism evidence="7 8">
    <name type="scientific">Nitrospirillum amazonense</name>
    <dbReference type="NCBI Taxonomy" id="28077"/>
    <lineage>
        <taxon>Bacteria</taxon>
        <taxon>Pseudomonadati</taxon>
        <taxon>Pseudomonadota</taxon>
        <taxon>Alphaproteobacteria</taxon>
        <taxon>Rhodospirillales</taxon>
        <taxon>Azospirillaceae</taxon>
        <taxon>Nitrospirillum</taxon>
    </lineage>
</organism>
<evidence type="ECO:0000259" key="6">
    <source>
        <dbReference type="PROSITE" id="PS50850"/>
    </source>
</evidence>
<dbReference type="AlphaFoldDB" id="A0A560HHJ8"/>
<dbReference type="PRINTS" id="PR01036">
    <property type="entry name" value="TCRTETB"/>
</dbReference>
<dbReference type="InterPro" id="IPR020846">
    <property type="entry name" value="MFS_dom"/>
</dbReference>
<feature type="transmembrane region" description="Helical" evidence="5">
    <location>
        <begin position="151"/>
        <end position="175"/>
    </location>
</feature>
<dbReference type="InterPro" id="IPR011701">
    <property type="entry name" value="MFS"/>
</dbReference>
<sequence length="500" mass="50547">MSEPVSPPPAASALTAVMALSPRRRLLAVAVVAIAFVMDLVDTTIVNVAVPAIRQSLGAGPAAVQWLVAGYSMAFAVLLITGGRLGDLYGYRRIFLGGVAGFTIASALCGLATGPETLVAARLLQGLSAALMVPQVLALTQILYPADQRVAVMALFGVLGGLSAVLGPILGGFLIDADLFGLGWRPVFLLNLPVGLLGMALGLSVLPAGRSPHPGRADWMGTVLLAVALSALLLPLIQGRGSGWPAWCLASLAATLPLLALFVWHVRRRIRRVGSALLVPALFRDRAFSVGLVVLVAFQVAMGGFFLVTTLSLQEGLGFTPTGAALIHVPFAVGASIGISVLGRRLILRAGRYTVTAGCLVMAASLPALWGALGGVGGGVAGGGVVNGGLPPLLAAFLAAGIGMGLVAAALTPLTLVQTDPRHAGAAAGVVNATQQLGSALGVALVGLVFFRLADPRTAAAYLNAFGGATALTAAALLVAGLFSLRLPRHLGTGAGAFHV</sequence>
<dbReference type="PROSITE" id="PS50850">
    <property type="entry name" value="MFS"/>
    <property type="match status" value="1"/>
</dbReference>
<feature type="transmembrane region" description="Helical" evidence="5">
    <location>
        <begin position="325"/>
        <end position="343"/>
    </location>
</feature>
<gene>
    <name evidence="7" type="ORF">FBZ90_101272</name>
</gene>
<feature type="transmembrane region" description="Helical" evidence="5">
    <location>
        <begin position="244"/>
        <end position="266"/>
    </location>
</feature>
<feature type="transmembrane region" description="Helical" evidence="5">
    <location>
        <begin position="62"/>
        <end position="82"/>
    </location>
</feature>
<keyword evidence="3 5" id="KW-1133">Transmembrane helix</keyword>
<dbReference type="Pfam" id="PF07690">
    <property type="entry name" value="MFS_1"/>
    <property type="match status" value="1"/>
</dbReference>
<dbReference type="PANTHER" id="PTHR42718">
    <property type="entry name" value="MAJOR FACILITATOR SUPERFAMILY MULTIDRUG TRANSPORTER MFSC"/>
    <property type="match status" value="1"/>
</dbReference>
<evidence type="ECO:0000313" key="7">
    <source>
        <dbReference type="EMBL" id="TWB45937.1"/>
    </source>
</evidence>
<evidence type="ECO:0000313" key="8">
    <source>
        <dbReference type="Proteomes" id="UP000315751"/>
    </source>
</evidence>
<protein>
    <submittedName>
        <fullName evidence="7">EmrB/QacA subfamily drug resistance transporter</fullName>
    </submittedName>
</protein>
<proteinExistence type="predicted"/>
<comment type="subcellular location">
    <subcellularLocation>
        <location evidence="1">Membrane</location>
        <topology evidence="1">Multi-pass membrane protein</topology>
    </subcellularLocation>
</comment>
<evidence type="ECO:0000256" key="2">
    <source>
        <dbReference type="ARBA" id="ARBA00022692"/>
    </source>
</evidence>
<keyword evidence="4 5" id="KW-0472">Membrane</keyword>
<feature type="transmembrane region" description="Helical" evidence="5">
    <location>
        <begin position="460"/>
        <end position="483"/>
    </location>
</feature>
<evidence type="ECO:0000256" key="1">
    <source>
        <dbReference type="ARBA" id="ARBA00004141"/>
    </source>
</evidence>
<dbReference type="InterPro" id="IPR036259">
    <property type="entry name" value="MFS_trans_sf"/>
</dbReference>
<keyword evidence="8" id="KW-1185">Reference proteome</keyword>
<reference evidence="7 8" key="1">
    <citation type="submission" date="2019-06" db="EMBL/GenBank/DDBJ databases">
        <title>Genomic Encyclopedia of Type Strains, Phase IV (KMG-V): Genome sequencing to study the core and pangenomes of soil and plant-associated prokaryotes.</title>
        <authorList>
            <person name="Whitman W."/>
        </authorList>
    </citation>
    <scope>NUCLEOTIDE SEQUENCE [LARGE SCALE GENOMIC DNA]</scope>
    <source>
        <strain evidence="7 8">BR 11622</strain>
    </source>
</reference>
<feature type="transmembrane region" description="Helical" evidence="5">
    <location>
        <begin position="119"/>
        <end position="139"/>
    </location>
</feature>
<feature type="domain" description="Major facilitator superfamily (MFS) profile" evidence="6">
    <location>
        <begin position="28"/>
        <end position="492"/>
    </location>
</feature>
<dbReference type="GO" id="GO:0016020">
    <property type="term" value="C:membrane"/>
    <property type="evidence" value="ECO:0007669"/>
    <property type="project" value="UniProtKB-SubCell"/>
</dbReference>
<name>A0A560HHJ8_9PROT</name>
<evidence type="ECO:0000256" key="5">
    <source>
        <dbReference type="SAM" id="Phobius"/>
    </source>
</evidence>
<dbReference type="SUPFAM" id="SSF103473">
    <property type="entry name" value="MFS general substrate transporter"/>
    <property type="match status" value="1"/>
</dbReference>
<feature type="transmembrane region" description="Helical" evidence="5">
    <location>
        <begin position="287"/>
        <end position="313"/>
    </location>
</feature>
<dbReference type="OrthoDB" id="2414439at2"/>
<keyword evidence="2 5" id="KW-0812">Transmembrane</keyword>
<evidence type="ECO:0000256" key="3">
    <source>
        <dbReference type="ARBA" id="ARBA00022989"/>
    </source>
</evidence>
<feature type="transmembrane region" description="Helical" evidence="5">
    <location>
        <begin position="393"/>
        <end position="416"/>
    </location>
</feature>
<comment type="caution">
    <text evidence="7">The sequence shown here is derived from an EMBL/GenBank/DDBJ whole genome shotgun (WGS) entry which is preliminary data.</text>
</comment>
<feature type="transmembrane region" description="Helical" evidence="5">
    <location>
        <begin position="187"/>
        <end position="207"/>
    </location>
</feature>
<feature type="transmembrane region" description="Helical" evidence="5">
    <location>
        <begin position="94"/>
        <end position="113"/>
    </location>
</feature>
<feature type="transmembrane region" description="Helical" evidence="5">
    <location>
        <begin position="26"/>
        <end position="50"/>
    </location>
</feature>
<dbReference type="EMBL" id="VITR01000001">
    <property type="protein sequence ID" value="TWB45937.1"/>
    <property type="molecule type" value="Genomic_DNA"/>
</dbReference>
<dbReference type="Gene3D" id="1.20.1250.20">
    <property type="entry name" value="MFS general substrate transporter like domains"/>
    <property type="match status" value="1"/>
</dbReference>
<dbReference type="PANTHER" id="PTHR42718:SF39">
    <property type="entry name" value="ACTINORHODIN TRANSPORTER-RELATED"/>
    <property type="match status" value="1"/>
</dbReference>
<dbReference type="GO" id="GO:0022857">
    <property type="term" value="F:transmembrane transporter activity"/>
    <property type="evidence" value="ECO:0007669"/>
    <property type="project" value="InterPro"/>
</dbReference>
<dbReference type="CDD" id="cd17321">
    <property type="entry name" value="MFS_MMR_MDR_like"/>
    <property type="match status" value="1"/>
</dbReference>
<dbReference type="Proteomes" id="UP000315751">
    <property type="component" value="Unassembled WGS sequence"/>
</dbReference>
<accession>A0A560HHJ8</accession>
<feature type="transmembrane region" description="Helical" evidence="5">
    <location>
        <begin position="437"/>
        <end position="454"/>
    </location>
</feature>
<dbReference type="Gene3D" id="1.20.1720.10">
    <property type="entry name" value="Multidrug resistance protein D"/>
    <property type="match status" value="1"/>
</dbReference>
<dbReference type="RefSeq" id="WP_145729235.1">
    <property type="nucleotide sequence ID" value="NZ_VITR01000001.1"/>
</dbReference>
<feature type="transmembrane region" description="Helical" evidence="5">
    <location>
        <begin position="355"/>
        <end position="373"/>
    </location>
</feature>
<feature type="transmembrane region" description="Helical" evidence="5">
    <location>
        <begin position="219"/>
        <end position="238"/>
    </location>
</feature>
<evidence type="ECO:0000256" key="4">
    <source>
        <dbReference type="ARBA" id="ARBA00023136"/>
    </source>
</evidence>